<dbReference type="AlphaFoldDB" id="A0A1A8B781"/>
<feature type="region of interest" description="Disordered" evidence="1">
    <location>
        <begin position="1"/>
        <end position="22"/>
    </location>
</feature>
<gene>
    <name evidence="2" type="primary">Nfu_g_1_016957</name>
</gene>
<dbReference type="EMBL" id="HADY01024887">
    <property type="protein sequence ID" value="SBP63372.1"/>
    <property type="molecule type" value="Transcribed_RNA"/>
</dbReference>
<proteinExistence type="predicted"/>
<evidence type="ECO:0000256" key="1">
    <source>
        <dbReference type="SAM" id="MobiDB-lite"/>
    </source>
</evidence>
<organism evidence="2">
    <name type="scientific">Nothobranchius furzeri</name>
    <name type="common">Turquoise killifish</name>
    <dbReference type="NCBI Taxonomy" id="105023"/>
    <lineage>
        <taxon>Eukaryota</taxon>
        <taxon>Metazoa</taxon>
        <taxon>Chordata</taxon>
        <taxon>Craniata</taxon>
        <taxon>Vertebrata</taxon>
        <taxon>Euteleostomi</taxon>
        <taxon>Actinopterygii</taxon>
        <taxon>Neopterygii</taxon>
        <taxon>Teleostei</taxon>
        <taxon>Neoteleostei</taxon>
        <taxon>Acanthomorphata</taxon>
        <taxon>Ovalentaria</taxon>
        <taxon>Atherinomorphae</taxon>
        <taxon>Cyprinodontiformes</taxon>
        <taxon>Nothobranchiidae</taxon>
        <taxon>Nothobranchius</taxon>
    </lineage>
</organism>
<name>A0A1A8B781_NOTFU</name>
<accession>A0A1A8B781</accession>
<protein>
    <submittedName>
        <fullName evidence="2">Uncharacterized protein</fullName>
    </submittedName>
</protein>
<sequence>MNQLFFSSGWRPGRTGLVPSVTSSGPASGLHKAANNLSSLFHHLVALGSTSLEIRIQTAAV</sequence>
<reference evidence="2" key="2">
    <citation type="submission" date="2016-06" db="EMBL/GenBank/DDBJ databases">
        <title>The genome of a short-lived fish provides insights into sex chromosome evolution and the genetic control of aging.</title>
        <authorList>
            <person name="Reichwald K."/>
            <person name="Felder M."/>
            <person name="Petzold A."/>
            <person name="Koch P."/>
            <person name="Groth M."/>
            <person name="Platzer M."/>
        </authorList>
    </citation>
    <scope>NUCLEOTIDE SEQUENCE</scope>
    <source>
        <tissue evidence="2">Brain</tissue>
    </source>
</reference>
<evidence type="ECO:0000313" key="2">
    <source>
        <dbReference type="EMBL" id="SBP63372.1"/>
    </source>
</evidence>
<reference evidence="2" key="1">
    <citation type="submission" date="2016-05" db="EMBL/GenBank/DDBJ databases">
        <authorList>
            <person name="Lavstsen T."/>
            <person name="Jespersen J.S."/>
        </authorList>
    </citation>
    <scope>NUCLEOTIDE SEQUENCE</scope>
    <source>
        <tissue evidence="2">Brain</tissue>
    </source>
</reference>